<protein>
    <submittedName>
        <fullName evidence="10">MCE family protein</fullName>
    </submittedName>
</protein>
<dbReference type="STRING" id="147645.A6J80_10315"/>
<evidence type="ECO:0000256" key="1">
    <source>
        <dbReference type="ARBA" id="ARBA00004533"/>
    </source>
</evidence>
<dbReference type="PANTHER" id="PTHR30462:SF2">
    <property type="entry name" value="INTERMEMBRANE TRANSPORT PROTEIN PQIB"/>
    <property type="match status" value="1"/>
</dbReference>
<gene>
    <name evidence="10" type="ORF">A6J80_10315</name>
</gene>
<dbReference type="Proteomes" id="UP000191257">
    <property type="component" value="Chromosome"/>
</dbReference>
<dbReference type="eggNOG" id="COG3008">
    <property type="taxonomic scope" value="Bacteria"/>
</dbReference>
<dbReference type="AlphaFoldDB" id="A0A1V0GSB7"/>
<evidence type="ECO:0000256" key="6">
    <source>
        <dbReference type="ARBA" id="ARBA00023136"/>
    </source>
</evidence>
<evidence type="ECO:0000256" key="3">
    <source>
        <dbReference type="ARBA" id="ARBA00022519"/>
    </source>
</evidence>
<keyword evidence="11" id="KW-1185">Reference proteome</keyword>
<dbReference type="RefSeq" id="WP_080621372.1">
    <property type="nucleotide sequence ID" value="NZ_CAWMZI010000001.1"/>
</dbReference>
<comment type="subcellular location">
    <subcellularLocation>
        <location evidence="1">Cell inner membrane</location>
    </subcellularLocation>
</comment>
<evidence type="ECO:0000256" key="5">
    <source>
        <dbReference type="ARBA" id="ARBA00022989"/>
    </source>
</evidence>
<keyword evidence="4 8" id="KW-0812">Transmembrane</keyword>
<dbReference type="KEGG" id="pye:A6J80_10315"/>
<dbReference type="InterPro" id="IPR051800">
    <property type="entry name" value="PqiA-PqiB_transport"/>
</dbReference>
<dbReference type="Pfam" id="PF02470">
    <property type="entry name" value="MlaD"/>
    <property type="match status" value="3"/>
</dbReference>
<reference evidence="10" key="1">
    <citation type="submission" date="2017-12" db="EMBL/GenBank/DDBJ databases">
        <title>FDA dAtabase for Regulatory Grade micrObial Sequences (FDA-ARGOS): Supporting development and validation of Infectious Disease Dx tests.</title>
        <authorList>
            <person name="Campos J."/>
            <person name="Goldberg B."/>
            <person name="Tallon L."/>
            <person name="Sadzewicz L."/>
            <person name="Sengamalay N."/>
            <person name="Ott S."/>
            <person name="Godinez A."/>
            <person name="Nagaraj S."/>
            <person name="Vyas G."/>
            <person name="Aluvathingal J."/>
            <person name="Nadendla S."/>
            <person name="Geyer C."/>
            <person name="Nandy P."/>
            <person name="Hobson J."/>
            <person name="Sichtig H."/>
        </authorList>
    </citation>
    <scope>NUCLEOTIDE SEQUENCE</scope>
    <source>
        <strain evidence="10">FDAARGOS_252</strain>
    </source>
</reference>
<feature type="region of interest" description="Disordered" evidence="7">
    <location>
        <begin position="1"/>
        <end position="29"/>
    </location>
</feature>
<dbReference type="eggNOG" id="COG1463">
    <property type="taxonomic scope" value="Bacteria"/>
</dbReference>
<feature type="compositionally biased region" description="Basic and acidic residues" evidence="7">
    <location>
        <begin position="15"/>
        <end position="29"/>
    </location>
</feature>
<evidence type="ECO:0000256" key="2">
    <source>
        <dbReference type="ARBA" id="ARBA00022475"/>
    </source>
</evidence>
<feature type="transmembrane region" description="Helical" evidence="8">
    <location>
        <begin position="39"/>
        <end position="59"/>
    </location>
</feature>
<feature type="domain" description="Mce/MlaD" evidence="9">
    <location>
        <begin position="182"/>
        <end position="239"/>
    </location>
</feature>
<evidence type="ECO:0000256" key="7">
    <source>
        <dbReference type="SAM" id="MobiDB-lite"/>
    </source>
</evidence>
<accession>A0A1V0GSB7</accession>
<keyword evidence="2" id="KW-1003">Cell membrane</keyword>
<name>A0A1V0GSB7_9RHOB</name>
<dbReference type="EMBL" id="CP020442">
    <property type="protein sequence ID" value="ARC36732.1"/>
    <property type="molecule type" value="Genomic_DNA"/>
</dbReference>
<keyword evidence="5 8" id="KW-1133">Transmembrane helix</keyword>
<organism evidence="10 11">
    <name type="scientific">Paracoccus yeei</name>
    <dbReference type="NCBI Taxonomy" id="147645"/>
    <lineage>
        <taxon>Bacteria</taxon>
        <taxon>Pseudomonadati</taxon>
        <taxon>Pseudomonadota</taxon>
        <taxon>Alphaproteobacteria</taxon>
        <taxon>Rhodobacterales</taxon>
        <taxon>Paracoccaceae</taxon>
        <taxon>Paracoccus</taxon>
    </lineage>
</organism>
<evidence type="ECO:0000256" key="4">
    <source>
        <dbReference type="ARBA" id="ARBA00022692"/>
    </source>
</evidence>
<dbReference type="PANTHER" id="PTHR30462">
    <property type="entry name" value="INTERMEMBRANE TRANSPORT PROTEIN PQIB-RELATED"/>
    <property type="match status" value="1"/>
</dbReference>
<sequence>MTDTTPPGGNASRPPETKPAEMKPAEPQRRTAARAGFSLIWLVPILALVVTLGVGWNAIASRGTLISVKFRDATGITPGETALKFREITVGKVESVRFTSDLQQVEVNMRVDKDLAPFIDADAQFWIVRPQVSAQGISRLDTVLTGAFVEGYWDDQEGEATSVFQGLDKPPLTSFGQKGTWIVLSAERSRGMTEGAPVLYRGLAVGQMQNMRLAPDNAGVLADVFVAAPYDQLLTSNTVFWDTSGFSVSLGAQGLSLNVNSLASVLQGGAEFATVRSGGGPIQNGHVFALQPDQATAEANLFSDESKALRLTMLIDESVKGLETGADVQFMGLTVGRVTSLASRVMTRDGADHVEQEVTLAVSPDRLGMTGDPTPEQALDFVDGLVRRGLRARIASAGFFGTSLQVELVELPGQPDAAIDRAARPHPVIPSAPGDISDFTGSAQGFLARVGNLPIEEALKSATDMLNSVTALASSEDTRAIPGALRGTLEDAQAAAGEVRQVATELRESGAAGQVRRMVDEAAGAAEAVRLAAADVPAMVEQIDQTAAKVAEVDFAAISAEAQGILTDIRAMLGSEDAEQLPRNLSNTLEAASGLLNDLRDGNAAGSLNDALKSARAAADQISTSVQRLPQLSARLEALAARAETVIAAYGDRSAFNTETINLMRDMRRAASAFGSLARTIERNPQAFILGR</sequence>
<evidence type="ECO:0000259" key="9">
    <source>
        <dbReference type="Pfam" id="PF02470"/>
    </source>
</evidence>
<dbReference type="GO" id="GO:0005886">
    <property type="term" value="C:plasma membrane"/>
    <property type="evidence" value="ECO:0007669"/>
    <property type="project" value="UniProtKB-SubCell"/>
</dbReference>
<keyword evidence="6 8" id="KW-0472">Membrane</keyword>
<evidence type="ECO:0000256" key="8">
    <source>
        <dbReference type="SAM" id="Phobius"/>
    </source>
</evidence>
<evidence type="ECO:0000313" key="11">
    <source>
        <dbReference type="Proteomes" id="UP000191257"/>
    </source>
</evidence>
<dbReference type="InterPro" id="IPR003399">
    <property type="entry name" value="Mce/MlaD"/>
</dbReference>
<keyword evidence="3" id="KW-0997">Cell inner membrane</keyword>
<proteinExistence type="predicted"/>
<feature type="domain" description="Mce/MlaD" evidence="9">
    <location>
        <begin position="312"/>
        <end position="403"/>
    </location>
</feature>
<feature type="domain" description="Mce/MlaD" evidence="9">
    <location>
        <begin position="63"/>
        <end position="138"/>
    </location>
</feature>
<evidence type="ECO:0000313" key="10">
    <source>
        <dbReference type="EMBL" id="ARC36732.1"/>
    </source>
</evidence>